<gene>
    <name evidence="4" type="primary">fumA</name>
    <name evidence="4" type="ORF">Epro_0156</name>
</gene>
<evidence type="ECO:0000256" key="2">
    <source>
        <dbReference type="ARBA" id="ARBA00023239"/>
    </source>
</evidence>
<dbReference type="STRING" id="1408281.Epro_0156"/>
<evidence type="ECO:0000313" key="4">
    <source>
        <dbReference type="EMBL" id="AKL97535.1"/>
    </source>
</evidence>
<dbReference type="Proteomes" id="UP000035337">
    <property type="component" value="Chromosome"/>
</dbReference>
<name>A0A0G3WI25_9BACT</name>
<dbReference type="Gene3D" id="3.20.130.10">
    <property type="entry name" value="Fe-S hydro-lyase, tartrate dehydratase beta-type, catalytic domain"/>
    <property type="match status" value="1"/>
</dbReference>
<feature type="domain" description="Fe-S hydro-lyase tartrate dehydratase beta-type catalytic" evidence="3">
    <location>
        <begin position="4"/>
        <end position="172"/>
    </location>
</feature>
<accession>A0A0G3WI25</accession>
<evidence type="ECO:0000256" key="1">
    <source>
        <dbReference type="ARBA" id="ARBA00008876"/>
    </source>
</evidence>
<dbReference type="Pfam" id="PF05683">
    <property type="entry name" value="Fumerase_C"/>
    <property type="match status" value="1"/>
</dbReference>
<dbReference type="EMBL" id="CP009498">
    <property type="protein sequence ID" value="AKL97535.1"/>
    <property type="molecule type" value="Genomic_DNA"/>
</dbReference>
<proteinExistence type="inferred from homology"/>
<dbReference type="OrthoDB" id="9798978at2"/>
<dbReference type="AlphaFoldDB" id="A0A0G3WI25"/>
<dbReference type="KEGG" id="epo:Epro_0156"/>
<dbReference type="PANTHER" id="PTHR43351:SF2">
    <property type="entry name" value="L(+)-TARTRATE DEHYDRATASE SUBUNIT BETA-RELATED"/>
    <property type="match status" value="1"/>
</dbReference>
<protein>
    <submittedName>
        <fullName evidence="4">Fumarate hydratase</fullName>
    </submittedName>
</protein>
<dbReference type="InterPro" id="IPR004647">
    <property type="entry name" value="Fe-S_hydro-lyase_TtdB-typ_cat"/>
</dbReference>
<evidence type="ECO:0000259" key="3">
    <source>
        <dbReference type="Pfam" id="PF05683"/>
    </source>
</evidence>
<sequence length="173" mass="18232">MKITKDELIKNINNVQAGDKIYLSGVIYTARDAAHKRIVAALNSGGETPFELNGAAIYYCGPSPARPGSVIGACGPTTSARMDAFTPRILAEGVKILIGKGARSKEVAEAIKKNKAVYLIATGGVAALLSKTVKKANLAAFKDLGPEAVYKLEVENMPLTVAVDANGKNIFNR</sequence>
<dbReference type="SUPFAM" id="SSF117457">
    <property type="entry name" value="FumA C-terminal domain-like"/>
    <property type="match status" value="1"/>
</dbReference>
<keyword evidence="2" id="KW-0456">Lyase</keyword>
<dbReference type="NCBIfam" id="TIGR00723">
    <property type="entry name" value="ttdB_fumA_fumB"/>
    <property type="match status" value="1"/>
</dbReference>
<dbReference type="RefSeq" id="WP_052569696.1">
    <property type="nucleotide sequence ID" value="NZ_CP009498.1"/>
</dbReference>
<keyword evidence="5" id="KW-1185">Reference proteome</keyword>
<dbReference type="PANTHER" id="PTHR43351">
    <property type="entry name" value="L(+)-TARTRATE DEHYDRATASE SUBUNIT BETA"/>
    <property type="match status" value="1"/>
</dbReference>
<comment type="similarity">
    <text evidence="1">Belongs to the class-I fumarase family.</text>
</comment>
<reference evidence="4 5" key="1">
    <citation type="submission" date="2014-09" db="EMBL/GenBank/DDBJ databases">
        <title>Complete genome sequence of Endomicrobium proavitum.</title>
        <authorList>
            <person name="Zheng H."/>
        </authorList>
    </citation>
    <scope>NUCLEOTIDE SEQUENCE [LARGE SCALE GENOMIC DNA]</scope>
    <source>
        <strain evidence="4 5">Rsa215</strain>
    </source>
</reference>
<dbReference type="PATRIC" id="fig|1408281.3.peg.161"/>
<organism evidence="4 5">
    <name type="scientific">Endomicrobium proavitum</name>
    <dbReference type="NCBI Taxonomy" id="1408281"/>
    <lineage>
        <taxon>Bacteria</taxon>
        <taxon>Pseudomonadati</taxon>
        <taxon>Elusimicrobiota</taxon>
        <taxon>Endomicrobiia</taxon>
        <taxon>Endomicrobiales</taxon>
        <taxon>Endomicrobiaceae</taxon>
        <taxon>Endomicrobium</taxon>
    </lineage>
</organism>
<dbReference type="InterPro" id="IPR036660">
    <property type="entry name" value="Fe-S_hydroAse_TtdB_cat_sf"/>
</dbReference>
<dbReference type="GO" id="GO:0016836">
    <property type="term" value="F:hydro-lyase activity"/>
    <property type="evidence" value="ECO:0007669"/>
    <property type="project" value="InterPro"/>
</dbReference>
<evidence type="ECO:0000313" key="5">
    <source>
        <dbReference type="Proteomes" id="UP000035337"/>
    </source>
</evidence>